<dbReference type="GO" id="GO:0050568">
    <property type="term" value="F:protein-glutamine glutaminase activity"/>
    <property type="evidence" value="ECO:0007669"/>
    <property type="project" value="UniProtKB-UniRule"/>
</dbReference>
<evidence type="ECO:0000313" key="4">
    <source>
        <dbReference type="EMBL" id="AFU57958.1"/>
    </source>
</evidence>
<comment type="similarity">
    <text evidence="3">Belongs to the CheD family.</text>
</comment>
<keyword evidence="1 3" id="KW-0145">Chemotaxis</keyword>
<keyword evidence="2 3" id="KW-0378">Hydrolase</keyword>
<sequence length="171" mass="18593">MEEASSWRRVAEIDVKMGSYSISNHQNSALTTFVGSCIALCMYEPAAKVGGLAHIMLPSSEGRYMPADGHEAKYADHALKVVVEGMKQKGARVDLLISKLIGGAKTFTNENSAADLFNIGERNYLSIKSLLTQYNIPVLAEDIGSTQGRWVKLDVSTGQVTVRNKTSEVIL</sequence>
<organism evidence="4 5">
    <name type="scientific">Nitrososphaera gargensis (strain Ga9.2)</name>
    <dbReference type="NCBI Taxonomy" id="1237085"/>
    <lineage>
        <taxon>Archaea</taxon>
        <taxon>Nitrososphaerota</taxon>
        <taxon>Nitrososphaeria</taxon>
        <taxon>Nitrososphaerales</taxon>
        <taxon>Nitrososphaeraceae</taxon>
        <taxon>Nitrososphaera</taxon>
    </lineage>
</organism>
<reference evidence="4 5" key="1">
    <citation type="journal article" date="2012" name="Environ. Microbiol.">
        <title>The genome of the ammonia-oxidizing Candidatus Nitrososphaera gargensis: insights into metabolic versatility and environmental adaptations.</title>
        <authorList>
            <person name="Spang A."/>
            <person name="Poehlein A."/>
            <person name="Offre P."/>
            <person name="Zumbragel S."/>
            <person name="Haider S."/>
            <person name="Rychlik N."/>
            <person name="Nowka B."/>
            <person name="Schmeisser C."/>
            <person name="Lebedeva E.V."/>
            <person name="Rattei T."/>
            <person name="Bohm C."/>
            <person name="Schmid M."/>
            <person name="Galushko A."/>
            <person name="Hatzenpichler R."/>
            <person name="Weinmaier T."/>
            <person name="Daniel R."/>
            <person name="Schleper C."/>
            <person name="Spieck E."/>
            <person name="Streit W."/>
            <person name="Wagner M."/>
        </authorList>
    </citation>
    <scope>NUCLEOTIDE SEQUENCE [LARGE SCALE GENOMIC DNA]</scope>
    <source>
        <strain evidence="5">Ga9.2</strain>
    </source>
</reference>
<comment type="function">
    <text evidence="3">Probably deamidates glutamine residues to glutamate on methyl-accepting chemotaxis receptors (MCPs), playing an important role in chemotaxis.</text>
</comment>
<evidence type="ECO:0000313" key="5">
    <source>
        <dbReference type="Proteomes" id="UP000008037"/>
    </source>
</evidence>
<dbReference type="HAMAP" id="MF_01440">
    <property type="entry name" value="CheD"/>
    <property type="match status" value="1"/>
</dbReference>
<protein>
    <recommendedName>
        <fullName evidence="3">Probable chemoreceptor glutamine deamidase CheD</fullName>
        <ecNumber evidence="3">3.5.1.44</ecNumber>
    </recommendedName>
</protein>
<dbReference type="PANTHER" id="PTHR35147:SF1">
    <property type="entry name" value="CHEMORECEPTOR GLUTAMINE DEAMIDASE CHED-RELATED"/>
    <property type="match status" value="1"/>
</dbReference>
<dbReference type="CDD" id="cd16352">
    <property type="entry name" value="CheD"/>
    <property type="match status" value="1"/>
</dbReference>
<dbReference type="OrthoDB" id="10499at2157"/>
<dbReference type="EMBL" id="CP002408">
    <property type="protein sequence ID" value="AFU57958.1"/>
    <property type="molecule type" value="Genomic_DNA"/>
</dbReference>
<dbReference type="Pfam" id="PF03975">
    <property type="entry name" value="CheD"/>
    <property type="match status" value="1"/>
</dbReference>
<dbReference type="EC" id="3.5.1.44" evidence="3"/>
<dbReference type="HOGENOM" id="CLU_087854_2_0_2"/>
<dbReference type="KEGG" id="nga:Ngar_c10160"/>
<dbReference type="SUPFAM" id="SSF64438">
    <property type="entry name" value="CNF1/YfiH-like putative cysteine hydrolases"/>
    <property type="match status" value="1"/>
</dbReference>
<keyword evidence="5" id="KW-1185">Reference proteome</keyword>
<dbReference type="GeneID" id="13795411"/>
<evidence type="ECO:0000256" key="1">
    <source>
        <dbReference type="ARBA" id="ARBA00022500"/>
    </source>
</evidence>
<dbReference type="Proteomes" id="UP000008037">
    <property type="component" value="Chromosome"/>
</dbReference>
<gene>
    <name evidence="3 4" type="primary">cheD</name>
    <name evidence="4" type="ordered locus">Ngar_c10160</name>
</gene>
<dbReference type="InterPro" id="IPR005659">
    <property type="entry name" value="Chemorcpt_Glu_NH3ase_CheD"/>
</dbReference>
<dbReference type="AlphaFoldDB" id="K0IGJ9"/>
<evidence type="ECO:0000256" key="3">
    <source>
        <dbReference type="HAMAP-Rule" id="MF_01440"/>
    </source>
</evidence>
<dbReference type="GO" id="GO:0006935">
    <property type="term" value="P:chemotaxis"/>
    <property type="evidence" value="ECO:0007669"/>
    <property type="project" value="UniProtKB-UniRule"/>
</dbReference>
<evidence type="ECO:0000256" key="2">
    <source>
        <dbReference type="ARBA" id="ARBA00022801"/>
    </source>
</evidence>
<dbReference type="STRING" id="1237085.Ngar_c10160"/>
<dbReference type="InterPro" id="IPR038592">
    <property type="entry name" value="CheD-like_sf"/>
</dbReference>
<proteinExistence type="inferred from homology"/>
<keyword evidence="4" id="KW-0675">Receptor</keyword>
<name>K0IGJ9_NITGG</name>
<accession>K0IGJ9</accession>
<dbReference type="PATRIC" id="fig|1237085.11.peg.967"/>
<dbReference type="InterPro" id="IPR011324">
    <property type="entry name" value="Cytotoxic_necrot_fac-like_cat"/>
</dbReference>
<dbReference type="InParanoid" id="K0IGJ9"/>
<dbReference type="RefSeq" id="WP_015018499.1">
    <property type="nucleotide sequence ID" value="NC_018719.1"/>
</dbReference>
<comment type="catalytic activity">
    <reaction evidence="3">
        <text>L-glutaminyl-[protein] + H2O = L-glutamyl-[protein] + NH4(+)</text>
        <dbReference type="Rhea" id="RHEA:16441"/>
        <dbReference type="Rhea" id="RHEA-COMP:10207"/>
        <dbReference type="Rhea" id="RHEA-COMP:10208"/>
        <dbReference type="ChEBI" id="CHEBI:15377"/>
        <dbReference type="ChEBI" id="CHEBI:28938"/>
        <dbReference type="ChEBI" id="CHEBI:29973"/>
        <dbReference type="ChEBI" id="CHEBI:30011"/>
        <dbReference type="EC" id="3.5.1.44"/>
    </reaction>
</comment>
<dbReference type="PANTHER" id="PTHR35147">
    <property type="entry name" value="CHEMORECEPTOR GLUTAMINE DEAMIDASE CHED-RELATED"/>
    <property type="match status" value="1"/>
</dbReference>
<dbReference type="Gene3D" id="3.30.1330.200">
    <property type="match status" value="1"/>
</dbReference>